<keyword evidence="3" id="KW-0804">Transcription</keyword>
<evidence type="ECO:0000256" key="2">
    <source>
        <dbReference type="ARBA" id="ARBA00023125"/>
    </source>
</evidence>
<dbReference type="Pfam" id="PF12833">
    <property type="entry name" value="HTH_18"/>
    <property type="match status" value="1"/>
</dbReference>
<gene>
    <name evidence="5" type="ORF">SH580_17435</name>
</gene>
<dbReference type="InterPro" id="IPR011051">
    <property type="entry name" value="RmlC_Cupin_sf"/>
</dbReference>
<evidence type="ECO:0000256" key="3">
    <source>
        <dbReference type="ARBA" id="ARBA00023163"/>
    </source>
</evidence>
<dbReference type="Proteomes" id="UP001324993">
    <property type="component" value="Chromosome"/>
</dbReference>
<dbReference type="PROSITE" id="PS01124">
    <property type="entry name" value="HTH_ARAC_FAMILY_2"/>
    <property type="match status" value="1"/>
</dbReference>
<dbReference type="InterPro" id="IPR050204">
    <property type="entry name" value="AraC_XylS_family_regulators"/>
</dbReference>
<organism evidence="5 6">
    <name type="scientific">Coraliomargarita algicola</name>
    <dbReference type="NCBI Taxonomy" id="3092156"/>
    <lineage>
        <taxon>Bacteria</taxon>
        <taxon>Pseudomonadati</taxon>
        <taxon>Verrucomicrobiota</taxon>
        <taxon>Opitutia</taxon>
        <taxon>Puniceicoccales</taxon>
        <taxon>Coraliomargaritaceae</taxon>
        <taxon>Coraliomargarita</taxon>
    </lineage>
</organism>
<dbReference type="SUPFAM" id="SSF46689">
    <property type="entry name" value="Homeodomain-like"/>
    <property type="match status" value="1"/>
</dbReference>
<dbReference type="SMART" id="SM00342">
    <property type="entry name" value="HTH_ARAC"/>
    <property type="match status" value="1"/>
</dbReference>
<feature type="domain" description="HTH araC/xylS-type" evidence="4">
    <location>
        <begin position="173"/>
        <end position="272"/>
    </location>
</feature>
<sequence length="276" mass="32019">MILSFNTDYHYEIGPTYDGKVPEEYRLQKNHTGIAYLSWYIRKGSVELTTADSTRHLHKGDWAFMDPFTTRSHHFSRDAELISIRFRLNWRGLHFIPPRLGLRTDHPKEDTALLKSAEALCAFEAIHRTKTHPSSPATLCRRSQYFSEWLYQWHKNREAMGVQATAPIDPRVSEIMAIIGQRPSIQPIDYAQLQTTIGLSKAQINRIFKSATGLTPRKWCEAQLLRAAEDWLLANQLSVKEIAARLDFFDASHFIKWFRAHTNVTPTVWRTRKTPL</sequence>
<accession>A0ABZ0RSR9</accession>
<dbReference type="EMBL" id="CP138858">
    <property type="protein sequence ID" value="WPJ98218.1"/>
    <property type="molecule type" value="Genomic_DNA"/>
</dbReference>
<dbReference type="PANTHER" id="PTHR46796">
    <property type="entry name" value="HTH-TYPE TRANSCRIPTIONAL ACTIVATOR RHAS-RELATED"/>
    <property type="match status" value="1"/>
</dbReference>
<evidence type="ECO:0000259" key="4">
    <source>
        <dbReference type="PROSITE" id="PS01124"/>
    </source>
</evidence>
<evidence type="ECO:0000313" key="6">
    <source>
        <dbReference type="Proteomes" id="UP001324993"/>
    </source>
</evidence>
<keyword evidence="6" id="KW-1185">Reference proteome</keyword>
<dbReference type="InterPro" id="IPR018060">
    <property type="entry name" value="HTH_AraC"/>
</dbReference>
<proteinExistence type="predicted"/>
<dbReference type="InterPro" id="IPR009057">
    <property type="entry name" value="Homeodomain-like_sf"/>
</dbReference>
<dbReference type="Gene3D" id="1.10.10.60">
    <property type="entry name" value="Homeodomain-like"/>
    <property type="match status" value="1"/>
</dbReference>
<dbReference type="SUPFAM" id="SSF51182">
    <property type="entry name" value="RmlC-like cupins"/>
    <property type="match status" value="1"/>
</dbReference>
<evidence type="ECO:0000313" key="5">
    <source>
        <dbReference type="EMBL" id="WPJ98218.1"/>
    </source>
</evidence>
<reference evidence="5 6" key="1">
    <citation type="submission" date="2023-11" db="EMBL/GenBank/DDBJ databases">
        <title>Coraliomargarita sp. nov., isolated from marine algae.</title>
        <authorList>
            <person name="Lee J.K."/>
            <person name="Baek J.H."/>
            <person name="Kim J.M."/>
            <person name="Choi D.G."/>
            <person name="Jeon C.O."/>
        </authorList>
    </citation>
    <scope>NUCLEOTIDE SEQUENCE [LARGE SCALE GENOMIC DNA]</scope>
    <source>
        <strain evidence="5 6">J2-16</strain>
    </source>
</reference>
<name>A0ABZ0RSR9_9BACT</name>
<dbReference type="RefSeq" id="WP_319835019.1">
    <property type="nucleotide sequence ID" value="NZ_CP138858.1"/>
</dbReference>
<keyword evidence="2" id="KW-0238">DNA-binding</keyword>
<keyword evidence="1" id="KW-0805">Transcription regulation</keyword>
<evidence type="ECO:0000256" key="1">
    <source>
        <dbReference type="ARBA" id="ARBA00023015"/>
    </source>
</evidence>
<protein>
    <submittedName>
        <fullName evidence="5">Helix-turn-helix domain-containing protein</fullName>
    </submittedName>
</protein>